<dbReference type="EMBL" id="AP012292">
    <property type="protein sequence ID" value="BAL84160.1"/>
    <property type="molecule type" value="Genomic_DNA"/>
</dbReference>
<dbReference type="SUPFAM" id="SSF53756">
    <property type="entry name" value="UDP-Glycosyltransferase/glycogen phosphorylase"/>
    <property type="match status" value="1"/>
</dbReference>
<dbReference type="InterPro" id="IPR051939">
    <property type="entry name" value="Glycosyltr_41/O-GlcNAc_trsf"/>
</dbReference>
<evidence type="ECO:0000256" key="2">
    <source>
        <dbReference type="ARBA" id="ARBA00005386"/>
    </source>
</evidence>
<dbReference type="InterPro" id="IPR029489">
    <property type="entry name" value="OGT/SEC/SPY_C"/>
</dbReference>
<reference evidence="11 12" key="1">
    <citation type="submission" date="2011-10" db="EMBL/GenBank/DDBJ databases">
        <title>Whole genome sequence of Selenomonas ruminantium subsp. lactilytica TAM6421.</title>
        <authorList>
            <person name="Oguchi A."/>
            <person name="Ankai A."/>
            <person name="Kaneko J."/>
            <person name="Yamada-Narita S."/>
            <person name="Fukui S."/>
            <person name="Takahashi M."/>
            <person name="Onodera T."/>
            <person name="Kojima S."/>
            <person name="Fushimi T."/>
            <person name="Abe N."/>
            <person name="Kamio Y."/>
            <person name="Yamazaki S."/>
            <person name="Fujita N."/>
        </authorList>
    </citation>
    <scope>NUCLEOTIDE SEQUENCE [LARGE SCALE GENOMIC DNA]</scope>
    <source>
        <strain evidence="12">NBRC 103574 / TAM6421</strain>
    </source>
</reference>
<evidence type="ECO:0000313" key="11">
    <source>
        <dbReference type="EMBL" id="BAL84160.1"/>
    </source>
</evidence>
<gene>
    <name evidence="11" type="ordered locus">SELR_24520</name>
</gene>
<dbReference type="Pfam" id="PF13844">
    <property type="entry name" value="Glyco_transf_41"/>
    <property type="match status" value="2"/>
</dbReference>
<evidence type="ECO:0000256" key="3">
    <source>
        <dbReference type="ARBA" id="ARBA00011970"/>
    </source>
</evidence>
<dbReference type="Gene3D" id="1.25.40.10">
    <property type="entry name" value="Tetratricopeptide repeat domain"/>
    <property type="match status" value="1"/>
</dbReference>
<dbReference type="Pfam" id="PF04577">
    <property type="entry name" value="Glyco_transf_61"/>
    <property type="match status" value="1"/>
</dbReference>
<dbReference type="OrthoDB" id="1660777at2"/>
<dbReference type="eggNOG" id="COG0457">
    <property type="taxonomic scope" value="Bacteria"/>
</dbReference>
<keyword evidence="7 8" id="KW-0802">TPR repeat</keyword>
<keyword evidence="4" id="KW-0328">Glycosyltransferase</keyword>
<protein>
    <recommendedName>
        <fullName evidence="3">protein O-GlcNAc transferase</fullName>
        <ecNumber evidence="3">2.4.1.255</ecNumber>
    </recommendedName>
</protein>
<evidence type="ECO:0000256" key="7">
    <source>
        <dbReference type="ARBA" id="ARBA00022803"/>
    </source>
</evidence>
<accession>I0GTS3</accession>
<evidence type="ECO:0000256" key="1">
    <source>
        <dbReference type="ARBA" id="ARBA00004922"/>
    </source>
</evidence>
<dbReference type="eggNOG" id="COG4421">
    <property type="taxonomic scope" value="Bacteria"/>
</dbReference>
<proteinExistence type="inferred from homology"/>
<dbReference type="PROSITE" id="PS50005">
    <property type="entry name" value="TPR"/>
    <property type="match status" value="1"/>
</dbReference>
<dbReference type="EC" id="2.4.1.255" evidence="3"/>
<dbReference type="InterPro" id="IPR049625">
    <property type="entry name" value="Glyco_transf_61_cat"/>
</dbReference>
<dbReference type="InterPro" id="IPR019734">
    <property type="entry name" value="TPR_rpt"/>
</dbReference>
<dbReference type="RefSeq" id="WP_014425581.1">
    <property type="nucleotide sequence ID" value="NC_017068.1"/>
</dbReference>
<dbReference type="PATRIC" id="fig|927704.6.peg.2535"/>
<dbReference type="AlphaFoldDB" id="I0GTS3"/>
<feature type="domain" description="Glycosyltransferase 61 catalytic" evidence="9">
    <location>
        <begin position="106"/>
        <end position="280"/>
    </location>
</feature>
<dbReference type="InterPro" id="IPR011990">
    <property type="entry name" value="TPR-like_helical_dom_sf"/>
</dbReference>
<comment type="similarity">
    <text evidence="2">Belongs to the glycosyltransferase 41 family. O-GlcNAc transferase subfamily.</text>
</comment>
<evidence type="ECO:0000256" key="8">
    <source>
        <dbReference type="PROSITE-ProRule" id="PRU00339"/>
    </source>
</evidence>
<evidence type="ECO:0000313" key="12">
    <source>
        <dbReference type="Proteomes" id="UP000007887"/>
    </source>
</evidence>
<keyword evidence="6" id="KW-0677">Repeat</keyword>
<organism evidence="11 12">
    <name type="scientific">Selenomonas ruminantium subsp. lactilytica (strain NBRC 103574 / TAM6421)</name>
    <dbReference type="NCBI Taxonomy" id="927704"/>
    <lineage>
        <taxon>Bacteria</taxon>
        <taxon>Bacillati</taxon>
        <taxon>Bacillota</taxon>
        <taxon>Negativicutes</taxon>
        <taxon>Selenomonadales</taxon>
        <taxon>Selenomonadaceae</taxon>
        <taxon>Selenomonas</taxon>
    </lineage>
</organism>
<dbReference type="GO" id="GO:0097363">
    <property type="term" value="F:protein O-acetylglucosaminyltransferase activity"/>
    <property type="evidence" value="ECO:0007669"/>
    <property type="project" value="UniProtKB-EC"/>
</dbReference>
<evidence type="ECO:0000256" key="6">
    <source>
        <dbReference type="ARBA" id="ARBA00022737"/>
    </source>
</evidence>
<dbReference type="KEGG" id="sri:SELR_24520"/>
<evidence type="ECO:0000256" key="4">
    <source>
        <dbReference type="ARBA" id="ARBA00022676"/>
    </source>
</evidence>
<keyword evidence="5" id="KW-0808">Transferase</keyword>
<feature type="domain" description="O-GlcNAc transferase C-terminal" evidence="10">
    <location>
        <begin position="730"/>
        <end position="909"/>
    </location>
</feature>
<dbReference type="PANTHER" id="PTHR44835">
    <property type="entry name" value="UDP-N-ACETYLGLUCOSAMINE--PEPTIDE N-ACETYLGLUCOSAMINYLTRANSFERASE SPINDLY-RELATED"/>
    <property type="match status" value="1"/>
</dbReference>
<name>I0GTS3_SELRL</name>
<sequence>MRKRLYARNESSWAQECFQSYRCSRNPAVQEIAPAILLPPDYWQEKTGEFSGGVCDAQFNFIAGLQRCKPPGAGWYGVGKAYKVPCENLVYEDKEVIFGGILIHHFGHFILECLGRMWYILENRELTQPIVFLTVGENCSWYDDFFALLDIPRERILLIEKPVQFSRVIVPEEAVHSWYYYTDKHLVPYKYLQASAAEVYKGDTPAKIFLVRGREAETATDCINEEYFVAFFQEKGYVPVTLEKLPLVQQIYTVSHAEEIVAIMGSLTHWALFCKPGTKFFMLTRTSSDTLLAQCLVNEASAVDWYIVDVSMNFLHVSRSYGVCLLGPTVYWQKFVAERYGEKAPPMNGQAYHDYLLAWSDYYLLPMNESFPKSQDFAAVLRAMNRELHLNDMALRPQGHRDNFISIYSYALELYRQNKLLQAWDEINNYESQSGKRPLLGMLLKSYILRAQKKYVSEVECLEKLLQEYADSDDDERLADAYSLLGAGLRMLGNTRSAIEAFLHSAEREPDVQKKLTELSNAIFTANTLYDVQPQEMKKMYSLYRQELLALSIKSYPEPEWKHEKIRVGYLSADWRDHPVGHLTHPLLFACDEKNFVIFVYQLNANSDSVTEKLRASRTVWREMAGKSHAEIAAQIRADEIDVLVDLGGHTANNALPVLAYKPAKKQISGIGYFNSTGMEECDGFLTDRYCSPTEFSPYFIEKMLQMPHCHFCYQPLINMPEISAPPCLKNGYITFGSFNNFAKVNDKVLAVWQQIMELVPNARLLLKHGLLGCAEGRAFTQQRLSRMGIPLARVEMRGFSDDYLSQYGDVDIALDTFPYTGGVTTCEALYMGVPVVALKGNRHGANFGYSFLANIGLSELAAATEKEYVELAVNLSYDMQLLHDLRKTLRHQMEGSALMNAGDYMRNLEAIYRHILQD</sequence>
<dbReference type="HOGENOM" id="CLU_317100_0_0_9"/>
<dbReference type="Proteomes" id="UP000007887">
    <property type="component" value="Chromosome"/>
</dbReference>
<dbReference type="Gene3D" id="3.40.50.2000">
    <property type="entry name" value="Glycogen Phosphorylase B"/>
    <property type="match status" value="1"/>
</dbReference>
<dbReference type="SUPFAM" id="SSF48452">
    <property type="entry name" value="TPR-like"/>
    <property type="match status" value="1"/>
</dbReference>
<evidence type="ECO:0000259" key="9">
    <source>
        <dbReference type="Pfam" id="PF04577"/>
    </source>
</evidence>
<dbReference type="eggNOG" id="COG3914">
    <property type="taxonomic scope" value="Bacteria"/>
</dbReference>
<evidence type="ECO:0000259" key="10">
    <source>
        <dbReference type="Pfam" id="PF13844"/>
    </source>
</evidence>
<evidence type="ECO:0000256" key="5">
    <source>
        <dbReference type="ARBA" id="ARBA00022679"/>
    </source>
</evidence>
<feature type="repeat" description="TPR" evidence="8">
    <location>
        <begin position="479"/>
        <end position="512"/>
    </location>
</feature>
<comment type="pathway">
    <text evidence="1">Protein modification; protein glycosylation.</text>
</comment>
<feature type="domain" description="O-GlcNAc transferase C-terminal" evidence="10">
    <location>
        <begin position="562"/>
        <end position="713"/>
    </location>
</feature>
<dbReference type="Gene3D" id="3.40.50.11380">
    <property type="match status" value="1"/>
</dbReference>
<dbReference type="PANTHER" id="PTHR44835:SF1">
    <property type="entry name" value="PROTEIN O-GLCNAC TRANSFERASE"/>
    <property type="match status" value="1"/>
</dbReference>